<dbReference type="Pfam" id="PF11239">
    <property type="entry name" value="DUF3040"/>
    <property type="match status" value="1"/>
</dbReference>
<protein>
    <submittedName>
        <fullName evidence="2">Uncharacterized protein</fullName>
    </submittedName>
</protein>
<dbReference type="EMBL" id="BNBC01000040">
    <property type="protein sequence ID" value="GHF00435.1"/>
    <property type="molecule type" value="Genomic_DNA"/>
</dbReference>
<name>A0A919AE70_9ACTN</name>
<feature type="region of interest" description="Disordered" evidence="1">
    <location>
        <begin position="1"/>
        <end position="20"/>
    </location>
</feature>
<evidence type="ECO:0000313" key="2">
    <source>
        <dbReference type="EMBL" id="GHF00435.1"/>
    </source>
</evidence>
<dbReference type="InterPro" id="IPR021401">
    <property type="entry name" value="DUF3040"/>
</dbReference>
<evidence type="ECO:0000313" key="3">
    <source>
        <dbReference type="Proteomes" id="UP000641386"/>
    </source>
</evidence>
<dbReference type="AlphaFoldDB" id="A0A919AE70"/>
<reference evidence="2" key="2">
    <citation type="submission" date="2020-09" db="EMBL/GenBank/DDBJ databases">
        <authorList>
            <person name="Sun Q."/>
            <person name="Ohkuma M."/>
        </authorList>
    </citation>
    <scope>NUCLEOTIDE SEQUENCE</scope>
    <source>
        <strain evidence="2">JCM 3302</strain>
    </source>
</reference>
<organism evidence="2 3">
    <name type="scientific">Streptomyces spiralis</name>
    <dbReference type="NCBI Taxonomy" id="66376"/>
    <lineage>
        <taxon>Bacteria</taxon>
        <taxon>Bacillati</taxon>
        <taxon>Actinomycetota</taxon>
        <taxon>Actinomycetes</taxon>
        <taxon>Kitasatosporales</taxon>
        <taxon>Streptomycetaceae</taxon>
        <taxon>Streptomyces</taxon>
    </lineage>
</organism>
<dbReference type="Proteomes" id="UP000641386">
    <property type="component" value="Unassembled WGS sequence"/>
</dbReference>
<proteinExistence type="predicted"/>
<gene>
    <name evidence="2" type="ORF">GCM10014715_65730</name>
</gene>
<accession>A0A919AE70</accession>
<sequence>MPDPGRLRPAAACGEERATPTTDDNLLGAIAARVYQDDPRFARALRVRRSCPSREYRRTGPWLVLALVLGALGTGATRAHRLPIVTGMVLAGMAGERCVPQRTARRQRVRPPRS</sequence>
<reference evidence="2" key="1">
    <citation type="journal article" date="2014" name="Int. J. Syst. Evol. Microbiol.">
        <title>Complete genome sequence of Corynebacterium casei LMG S-19264T (=DSM 44701T), isolated from a smear-ripened cheese.</title>
        <authorList>
            <consortium name="US DOE Joint Genome Institute (JGI-PGF)"/>
            <person name="Walter F."/>
            <person name="Albersmeier A."/>
            <person name="Kalinowski J."/>
            <person name="Ruckert C."/>
        </authorList>
    </citation>
    <scope>NUCLEOTIDE SEQUENCE</scope>
    <source>
        <strain evidence="2">JCM 3302</strain>
    </source>
</reference>
<dbReference type="RefSeq" id="WP_229903883.1">
    <property type="nucleotide sequence ID" value="NZ_BNBC01000040.1"/>
</dbReference>
<evidence type="ECO:0000256" key="1">
    <source>
        <dbReference type="SAM" id="MobiDB-lite"/>
    </source>
</evidence>
<keyword evidence="3" id="KW-1185">Reference proteome</keyword>
<comment type="caution">
    <text evidence="2">The sequence shown here is derived from an EMBL/GenBank/DDBJ whole genome shotgun (WGS) entry which is preliminary data.</text>
</comment>